<dbReference type="Proteomes" id="UP000035720">
    <property type="component" value="Unassembled WGS sequence"/>
</dbReference>
<dbReference type="EMBL" id="CAJC01000173">
    <property type="protein sequence ID" value="CCI54164.1"/>
    <property type="molecule type" value="Genomic_DNA"/>
</dbReference>
<dbReference type="STRING" id="1193518.BN13_600023"/>
<keyword evidence="3" id="KW-1185">Reference proteome</keyword>
<name>A0A077MC04_9MICO</name>
<dbReference type="SUPFAM" id="SSF75011">
    <property type="entry name" value="3-carboxy-cis,cis-mucoante lactonizing enzyme"/>
    <property type="match status" value="1"/>
</dbReference>
<dbReference type="NCBIfam" id="NF033206">
    <property type="entry name" value="ScyE_fam"/>
    <property type="match status" value="1"/>
</dbReference>
<organism evidence="2 3">
    <name type="scientific">Nostocoides jenkinsii Ben 74</name>
    <dbReference type="NCBI Taxonomy" id="1193518"/>
    <lineage>
        <taxon>Bacteria</taxon>
        <taxon>Bacillati</taxon>
        <taxon>Actinomycetota</taxon>
        <taxon>Actinomycetes</taxon>
        <taxon>Micrococcales</taxon>
        <taxon>Intrasporangiaceae</taxon>
        <taxon>Nostocoides</taxon>
    </lineage>
</organism>
<dbReference type="RefSeq" id="WP_048546581.1">
    <property type="nucleotide sequence ID" value="NZ_HF571038.1"/>
</dbReference>
<sequence length="364" mass="36499">MLAGGAIAALAVGMGGGAASGSGADRPAPRTVITGLDNPRGLSFAPNGDLYVAESGRGGTGPCVEGPESTACFGRSGAITRIRGGVASRVVTTLPSMASETGGGAAGPSDVVIKADGSYLVTVGLGNDPAVRDRLPAAGRLLAGVVSGRIGGTRTLMTDLGAYEASANVDGYGVDTNPTSITMLRSSPIVVDAGGNSLLKLTSNRVGKLAVFFNRFVPRPPFMPPGKMPMQSVPTAVTAGPDGALYVAELTGFPFTKGEARIYRVVPGKAPTVYARGLSNVTDLAFVGRQLYAVQLASDGLLNVPPNTLPMGSLVKITPGTRTHAVIAGDLPAPYGLAVRSGNAYVTTCAVCAGGGGVMEIPLG</sequence>
<proteinExistence type="predicted"/>
<dbReference type="InterPro" id="IPR048031">
    <property type="entry name" value="ScyD/ScyE-like"/>
</dbReference>
<dbReference type="Gene3D" id="2.120.10.30">
    <property type="entry name" value="TolB, C-terminal domain"/>
    <property type="match status" value="1"/>
</dbReference>
<accession>A0A077MC04</accession>
<dbReference type="AlphaFoldDB" id="A0A077MC04"/>
<evidence type="ECO:0008006" key="4">
    <source>
        <dbReference type="Google" id="ProtNLM"/>
    </source>
</evidence>
<dbReference type="InterPro" id="IPR011042">
    <property type="entry name" value="6-blade_b-propeller_TolB-like"/>
</dbReference>
<protein>
    <recommendedName>
        <fullName evidence="4">ScyD/ScyE family protein</fullName>
    </recommendedName>
</protein>
<evidence type="ECO:0000313" key="3">
    <source>
        <dbReference type="Proteomes" id="UP000035720"/>
    </source>
</evidence>
<gene>
    <name evidence="2" type="ORF">BN13_600023</name>
</gene>
<evidence type="ECO:0000256" key="1">
    <source>
        <dbReference type="SAM" id="MobiDB-lite"/>
    </source>
</evidence>
<evidence type="ECO:0000313" key="2">
    <source>
        <dbReference type="EMBL" id="CCI54164.1"/>
    </source>
</evidence>
<reference evidence="2 3" key="1">
    <citation type="journal article" date="2013" name="ISME J.">
        <title>A metabolic model for members of the genus Tetrasphaera involved in enhanced biological phosphorus removal.</title>
        <authorList>
            <person name="Kristiansen R."/>
            <person name="Nguyen H.T.T."/>
            <person name="Saunders A.M."/>
            <person name="Nielsen J.L."/>
            <person name="Wimmer R."/>
            <person name="Le V.Q."/>
            <person name="McIlroy S.J."/>
            <person name="Petrovski S."/>
            <person name="Seviour R.J."/>
            <person name="Calteau A."/>
            <person name="Nielsen K.L."/>
            <person name="Nielsen P.H."/>
        </authorList>
    </citation>
    <scope>NUCLEOTIDE SEQUENCE [LARGE SCALE GENOMIC DNA]</scope>
    <source>
        <strain evidence="2 3">Ben 74</strain>
    </source>
</reference>
<feature type="region of interest" description="Disordered" evidence="1">
    <location>
        <begin position="18"/>
        <end position="39"/>
    </location>
</feature>
<comment type="caution">
    <text evidence="2">The sequence shown here is derived from an EMBL/GenBank/DDBJ whole genome shotgun (WGS) entry which is preliminary data.</text>
</comment>